<evidence type="ECO:0000259" key="2">
    <source>
        <dbReference type="Pfam" id="PF00561"/>
    </source>
</evidence>
<dbReference type="PANTHER" id="PTHR43798">
    <property type="entry name" value="MONOACYLGLYCEROL LIPASE"/>
    <property type="match status" value="1"/>
</dbReference>
<dbReference type="RefSeq" id="WP_011648400.1">
    <property type="nucleotide sequence ID" value="NZ_ARYI01000010.1"/>
</dbReference>
<protein>
    <submittedName>
        <fullName evidence="3">Alpha/beta fold family hydrolase</fullName>
    </submittedName>
</protein>
<dbReference type="AlphaFoldDB" id="A0A059FMR7"/>
<sequence length="333" mass="36659">MLSRFLAVILTLGVILFAGWWSLKRDDIPYDQLETIYANSDSRYLALDDEKRIHFRDVGPRDAPAIILVHGFSASLHTWEPWVTDLKRDYRVISLDLPGHGLSRCLDNDAIGMDQFVDVIYRVASALKVDRFTLAGNSMGGGAAWNYALAHPERLDGLVLVDAAGWPRTEGESDDRPFVFRLLEIGIARKLVKDLDMSSLIRPGLEDSFSDPSFVTDEMVDRYGSLARAPCHREALLALSAGRGTRAEATPELLSAITTPTLVMHGEQDNVIPFSHGEQFAAAIPGAELKLYPNVGHLPQEEIAAQSLEDLRAFLTARVHGAAPASESELPTN</sequence>
<organism evidence="3 4">
    <name type="scientific">Hyphomonas hirschiana VP5</name>
    <dbReference type="NCBI Taxonomy" id="1280951"/>
    <lineage>
        <taxon>Bacteria</taxon>
        <taxon>Pseudomonadati</taxon>
        <taxon>Pseudomonadota</taxon>
        <taxon>Alphaproteobacteria</taxon>
        <taxon>Hyphomonadales</taxon>
        <taxon>Hyphomonadaceae</taxon>
        <taxon>Hyphomonas</taxon>
    </lineage>
</organism>
<dbReference type="PANTHER" id="PTHR43798:SF31">
    <property type="entry name" value="AB HYDROLASE SUPERFAMILY PROTEIN YCLE"/>
    <property type="match status" value="1"/>
</dbReference>
<dbReference type="InterPro" id="IPR000073">
    <property type="entry name" value="AB_hydrolase_1"/>
</dbReference>
<name>A0A059FMR7_9PROT</name>
<dbReference type="GO" id="GO:0016020">
    <property type="term" value="C:membrane"/>
    <property type="evidence" value="ECO:0007669"/>
    <property type="project" value="TreeGrafter"/>
</dbReference>
<feature type="domain" description="AB hydrolase-1" evidence="2">
    <location>
        <begin position="64"/>
        <end position="302"/>
    </location>
</feature>
<dbReference type="PATRIC" id="fig|1280951.3.peg.2362"/>
<gene>
    <name evidence="3" type="ORF">HHI_11729</name>
</gene>
<dbReference type="OrthoDB" id="9785847at2"/>
<dbReference type="InterPro" id="IPR029058">
    <property type="entry name" value="AB_hydrolase_fold"/>
</dbReference>
<evidence type="ECO:0000313" key="4">
    <source>
        <dbReference type="Proteomes" id="UP000025061"/>
    </source>
</evidence>
<reference evidence="3 4" key="1">
    <citation type="submission" date="2013-04" db="EMBL/GenBank/DDBJ databases">
        <title>Hyphomonas hirschiana VP5 Genome Sequencing.</title>
        <authorList>
            <person name="Lai Q."/>
            <person name="Shao Z."/>
        </authorList>
    </citation>
    <scope>NUCLEOTIDE SEQUENCE [LARGE SCALE GENOMIC DNA]</scope>
    <source>
        <strain evidence="3 4">VP5</strain>
    </source>
</reference>
<dbReference type="PRINTS" id="PR00111">
    <property type="entry name" value="ABHYDROLASE"/>
</dbReference>
<dbReference type="GO" id="GO:0016787">
    <property type="term" value="F:hydrolase activity"/>
    <property type="evidence" value="ECO:0007669"/>
    <property type="project" value="UniProtKB-KW"/>
</dbReference>
<dbReference type="SUPFAM" id="SSF53474">
    <property type="entry name" value="alpha/beta-Hydrolases"/>
    <property type="match status" value="1"/>
</dbReference>
<accession>A0A059FMR7</accession>
<comment type="caution">
    <text evidence="3">The sequence shown here is derived from an EMBL/GenBank/DDBJ whole genome shotgun (WGS) entry which is preliminary data.</text>
</comment>
<keyword evidence="4" id="KW-1185">Reference proteome</keyword>
<dbReference type="EMBL" id="ARYI01000010">
    <property type="protein sequence ID" value="KCZ91897.1"/>
    <property type="molecule type" value="Genomic_DNA"/>
</dbReference>
<dbReference type="Proteomes" id="UP000025061">
    <property type="component" value="Unassembled WGS sequence"/>
</dbReference>
<dbReference type="Gene3D" id="3.40.50.1820">
    <property type="entry name" value="alpha/beta hydrolase"/>
    <property type="match status" value="1"/>
</dbReference>
<evidence type="ECO:0000256" key="1">
    <source>
        <dbReference type="ARBA" id="ARBA00022801"/>
    </source>
</evidence>
<proteinExistence type="predicted"/>
<dbReference type="InterPro" id="IPR050266">
    <property type="entry name" value="AB_hydrolase_sf"/>
</dbReference>
<evidence type="ECO:0000313" key="3">
    <source>
        <dbReference type="EMBL" id="KCZ91897.1"/>
    </source>
</evidence>
<keyword evidence="1 3" id="KW-0378">Hydrolase</keyword>
<dbReference type="Pfam" id="PF00561">
    <property type="entry name" value="Abhydrolase_1"/>
    <property type="match status" value="1"/>
</dbReference>